<reference evidence="2 3" key="1">
    <citation type="journal article" date="2024" name="Commun. Biol.">
        <title>Comparative genomic analysis of thermophilic fungi reveals convergent evolutionary adaptations and gene losses.</title>
        <authorList>
            <person name="Steindorff A.S."/>
            <person name="Aguilar-Pontes M.V."/>
            <person name="Robinson A.J."/>
            <person name="Andreopoulos B."/>
            <person name="LaButti K."/>
            <person name="Kuo A."/>
            <person name="Mondo S."/>
            <person name="Riley R."/>
            <person name="Otillar R."/>
            <person name="Haridas S."/>
            <person name="Lipzen A."/>
            <person name="Grimwood J."/>
            <person name="Schmutz J."/>
            <person name="Clum A."/>
            <person name="Reid I.D."/>
            <person name="Moisan M.C."/>
            <person name="Butler G."/>
            <person name="Nguyen T.T.M."/>
            <person name="Dewar K."/>
            <person name="Conant G."/>
            <person name="Drula E."/>
            <person name="Henrissat B."/>
            <person name="Hansel C."/>
            <person name="Singer S."/>
            <person name="Hutchinson M.I."/>
            <person name="de Vries R.P."/>
            <person name="Natvig D.O."/>
            <person name="Powell A.J."/>
            <person name="Tsang A."/>
            <person name="Grigoriev I.V."/>
        </authorList>
    </citation>
    <scope>NUCLEOTIDE SEQUENCE [LARGE SCALE GENOMIC DNA]</scope>
    <source>
        <strain evidence="2 3">ATCC 24622</strain>
    </source>
</reference>
<feature type="compositionally biased region" description="Low complexity" evidence="1">
    <location>
        <begin position="365"/>
        <end position="381"/>
    </location>
</feature>
<feature type="region of interest" description="Disordered" evidence="1">
    <location>
        <begin position="1"/>
        <end position="122"/>
    </location>
</feature>
<feature type="compositionally biased region" description="Basic residues" evidence="1">
    <location>
        <begin position="145"/>
        <end position="159"/>
    </location>
</feature>
<comment type="caution">
    <text evidence="2">The sequence shown here is derived from an EMBL/GenBank/DDBJ whole genome shotgun (WGS) entry which is preliminary data.</text>
</comment>
<feature type="region of interest" description="Disordered" evidence="1">
    <location>
        <begin position="325"/>
        <end position="392"/>
    </location>
</feature>
<dbReference type="Proteomes" id="UP001586593">
    <property type="component" value="Unassembled WGS sequence"/>
</dbReference>
<gene>
    <name evidence="2" type="ORF">VTK73DRAFT_3686</name>
</gene>
<accession>A0ABR3VFY5</accession>
<feature type="compositionally biased region" description="Gly residues" evidence="1">
    <location>
        <begin position="23"/>
        <end position="48"/>
    </location>
</feature>
<organism evidence="2 3">
    <name type="scientific">Phialemonium thermophilum</name>
    <dbReference type="NCBI Taxonomy" id="223376"/>
    <lineage>
        <taxon>Eukaryota</taxon>
        <taxon>Fungi</taxon>
        <taxon>Dikarya</taxon>
        <taxon>Ascomycota</taxon>
        <taxon>Pezizomycotina</taxon>
        <taxon>Sordariomycetes</taxon>
        <taxon>Sordariomycetidae</taxon>
        <taxon>Cephalothecales</taxon>
        <taxon>Cephalothecaceae</taxon>
        <taxon>Phialemonium</taxon>
    </lineage>
</organism>
<keyword evidence="3" id="KW-1185">Reference proteome</keyword>
<feature type="compositionally biased region" description="Low complexity" evidence="1">
    <location>
        <begin position="339"/>
        <end position="354"/>
    </location>
</feature>
<feature type="compositionally biased region" description="Polar residues" evidence="1">
    <location>
        <begin position="382"/>
        <end position="392"/>
    </location>
</feature>
<feature type="region of interest" description="Disordered" evidence="1">
    <location>
        <begin position="138"/>
        <end position="249"/>
    </location>
</feature>
<feature type="compositionally biased region" description="Polar residues" evidence="1">
    <location>
        <begin position="113"/>
        <end position="122"/>
    </location>
</feature>
<name>A0ABR3VFY5_9PEZI</name>
<sequence length="392" mass="41711">MGPQQPGSHMRRESQASTHGDMAGHGGPPAGRGGFSHQGQGGGRGGRNYNGHYGNQPLGYSPGPRYSAPNGNRGNVPPYQAGRGGIPAFPNSPQPHRASPSQVHALPHHPGTPTMQQAVPMNSQPFYPASMYPQVNTPLLLPSNPHHHHHPLQQHHFHPHPPVTSQPPRRKKGARRDLEPVSHNPRPSDPCSSHMPAGGSGSQKSPHPRLRRSGGSHGASAAGYDPDGGGAPPPPQCLDGQTPYGYRAPSRRASSFSYFSLYGPSPTRAGPIDLSPESGQFEQLLTARKQQVAGPYHPQGMPMDFSRHHMMNGYGYPNPPMPPHYMPQPPPSSSPAFGAYATPQYAQAPPVAQAMSRNPSQVSERPAPSRRGPARARSSSGTPTATSWTSPA</sequence>
<dbReference type="EMBL" id="JAZHXJ010002166">
    <property type="protein sequence ID" value="KAL1840717.1"/>
    <property type="molecule type" value="Genomic_DNA"/>
</dbReference>
<evidence type="ECO:0000256" key="1">
    <source>
        <dbReference type="SAM" id="MobiDB-lite"/>
    </source>
</evidence>
<protein>
    <submittedName>
        <fullName evidence="2">Uncharacterized protein</fullName>
    </submittedName>
</protein>
<proteinExistence type="predicted"/>
<evidence type="ECO:0000313" key="2">
    <source>
        <dbReference type="EMBL" id="KAL1840717.1"/>
    </source>
</evidence>
<evidence type="ECO:0000313" key="3">
    <source>
        <dbReference type="Proteomes" id="UP001586593"/>
    </source>
</evidence>